<proteinExistence type="predicted"/>
<comment type="caution">
    <text evidence="1">The sequence shown here is derived from an EMBL/GenBank/DDBJ whole genome shotgun (WGS) entry which is preliminary data.</text>
</comment>
<reference evidence="1" key="1">
    <citation type="journal article" date="2021" name="New Phytol.">
        <title>Evolutionary innovations through gain and loss of genes in the ectomycorrhizal Boletales.</title>
        <authorList>
            <person name="Wu G."/>
            <person name="Miyauchi S."/>
            <person name="Morin E."/>
            <person name="Kuo A."/>
            <person name="Drula E."/>
            <person name="Varga T."/>
            <person name="Kohler A."/>
            <person name="Feng B."/>
            <person name="Cao Y."/>
            <person name="Lipzen A."/>
            <person name="Daum C."/>
            <person name="Hundley H."/>
            <person name="Pangilinan J."/>
            <person name="Johnson J."/>
            <person name="Barry K."/>
            <person name="LaButti K."/>
            <person name="Ng V."/>
            <person name="Ahrendt S."/>
            <person name="Min B."/>
            <person name="Choi I.G."/>
            <person name="Park H."/>
            <person name="Plett J.M."/>
            <person name="Magnuson J."/>
            <person name="Spatafora J.W."/>
            <person name="Nagy L.G."/>
            <person name="Henrissat B."/>
            <person name="Grigoriev I.V."/>
            <person name="Yang Z.L."/>
            <person name="Xu J."/>
            <person name="Martin F.M."/>
        </authorList>
    </citation>
    <scope>NUCLEOTIDE SEQUENCE</scope>
    <source>
        <strain evidence="1">KUC20120723A-06</strain>
    </source>
</reference>
<accession>A0ACB8B8M8</accession>
<keyword evidence="2" id="KW-1185">Reference proteome</keyword>
<name>A0ACB8B8M8_9AGAM</name>
<organism evidence="1 2">
    <name type="scientific">Leucogyrophana mollusca</name>
    <dbReference type="NCBI Taxonomy" id="85980"/>
    <lineage>
        <taxon>Eukaryota</taxon>
        <taxon>Fungi</taxon>
        <taxon>Dikarya</taxon>
        <taxon>Basidiomycota</taxon>
        <taxon>Agaricomycotina</taxon>
        <taxon>Agaricomycetes</taxon>
        <taxon>Agaricomycetidae</taxon>
        <taxon>Boletales</taxon>
        <taxon>Boletales incertae sedis</taxon>
        <taxon>Leucogyrophana</taxon>
    </lineage>
</organism>
<protein>
    <submittedName>
        <fullName evidence="1">Uncharacterized protein</fullName>
    </submittedName>
</protein>
<sequence>MNSIATNDPFIDFSRLDAALKKQLAIKIAKWGPERKHVAKEIGGINSELMAQFLNPDIRTYAFTCARFKNLADSKIQFLYNELKQIVETLQLMFIMYERFVWSSLIDEYLSCPPDIDDLPSDDAIRSFIISLADQHLLVCTGHNDLESNLLTLKERINATFFSAAESSSAHAEHYDAPFEEGSDNHAPLEKVASQGCSHGSTDINPAAPSTPPRKLRALSPPIPTAGTSPSSPSPSGTRTVPSTPRGARGASLSRTLLFSSQILPPGPQEDVVNALGSLSEIDEGSSGASGFGCEIA</sequence>
<dbReference type="EMBL" id="MU266541">
    <property type="protein sequence ID" value="KAH7921137.1"/>
    <property type="molecule type" value="Genomic_DNA"/>
</dbReference>
<evidence type="ECO:0000313" key="2">
    <source>
        <dbReference type="Proteomes" id="UP000790709"/>
    </source>
</evidence>
<dbReference type="Proteomes" id="UP000790709">
    <property type="component" value="Unassembled WGS sequence"/>
</dbReference>
<gene>
    <name evidence="1" type="ORF">BV22DRAFT_752071</name>
</gene>
<evidence type="ECO:0000313" key="1">
    <source>
        <dbReference type="EMBL" id="KAH7921137.1"/>
    </source>
</evidence>